<name>A0A1H1RUT2_9ACTN</name>
<evidence type="ECO:0000256" key="2">
    <source>
        <dbReference type="ARBA" id="ARBA00022448"/>
    </source>
</evidence>
<feature type="transmembrane region" description="Helical" evidence="7">
    <location>
        <begin position="28"/>
        <end position="50"/>
    </location>
</feature>
<keyword evidence="6 7" id="KW-0472">Membrane</keyword>
<keyword evidence="3" id="KW-1003">Cell membrane</keyword>
<dbReference type="PANTHER" id="PTHR30193">
    <property type="entry name" value="ABC TRANSPORTER PERMEASE PROTEIN"/>
    <property type="match status" value="1"/>
</dbReference>
<keyword evidence="10" id="KW-0762">Sugar transport</keyword>
<evidence type="ECO:0000256" key="3">
    <source>
        <dbReference type="ARBA" id="ARBA00022475"/>
    </source>
</evidence>
<feature type="transmembrane region" description="Helical" evidence="7">
    <location>
        <begin position="173"/>
        <end position="195"/>
    </location>
</feature>
<evidence type="ECO:0000256" key="1">
    <source>
        <dbReference type="ARBA" id="ARBA00004651"/>
    </source>
</evidence>
<keyword evidence="2 7" id="KW-0813">Transport</keyword>
<evidence type="ECO:0000256" key="7">
    <source>
        <dbReference type="RuleBase" id="RU363032"/>
    </source>
</evidence>
<gene>
    <name evidence="10" type="ORF">SAMN04489812_1774</name>
</gene>
<dbReference type="PANTHER" id="PTHR30193:SF37">
    <property type="entry name" value="INNER MEMBRANE ABC TRANSPORTER PERMEASE PROTEIN YCJO"/>
    <property type="match status" value="1"/>
</dbReference>
<dbReference type="STRING" id="630515.SAMN04489812_1774"/>
<evidence type="ECO:0000256" key="5">
    <source>
        <dbReference type="ARBA" id="ARBA00022989"/>
    </source>
</evidence>
<feature type="compositionally biased region" description="Low complexity" evidence="8">
    <location>
        <begin position="9"/>
        <end position="22"/>
    </location>
</feature>
<dbReference type="Proteomes" id="UP000199103">
    <property type="component" value="Chromosome I"/>
</dbReference>
<keyword evidence="11" id="KW-1185">Reference proteome</keyword>
<proteinExistence type="inferred from homology"/>
<dbReference type="InterPro" id="IPR000515">
    <property type="entry name" value="MetI-like"/>
</dbReference>
<dbReference type="GO" id="GO:0005886">
    <property type="term" value="C:plasma membrane"/>
    <property type="evidence" value="ECO:0007669"/>
    <property type="project" value="UniProtKB-SubCell"/>
</dbReference>
<evidence type="ECO:0000256" key="8">
    <source>
        <dbReference type="SAM" id="MobiDB-lite"/>
    </source>
</evidence>
<keyword evidence="4 7" id="KW-0812">Transmembrane</keyword>
<comment type="similarity">
    <text evidence="7">Belongs to the binding-protein-dependent transport system permease family.</text>
</comment>
<evidence type="ECO:0000259" key="9">
    <source>
        <dbReference type="PROSITE" id="PS50928"/>
    </source>
</evidence>
<dbReference type="EMBL" id="LT629772">
    <property type="protein sequence ID" value="SDS39393.1"/>
    <property type="molecule type" value="Genomic_DNA"/>
</dbReference>
<dbReference type="SUPFAM" id="SSF161098">
    <property type="entry name" value="MetI-like"/>
    <property type="match status" value="1"/>
</dbReference>
<keyword evidence="5 7" id="KW-1133">Transmembrane helix</keyword>
<feature type="transmembrane region" description="Helical" evidence="7">
    <location>
        <begin position="91"/>
        <end position="113"/>
    </location>
</feature>
<evidence type="ECO:0000256" key="6">
    <source>
        <dbReference type="ARBA" id="ARBA00023136"/>
    </source>
</evidence>
<dbReference type="PROSITE" id="PS50928">
    <property type="entry name" value="ABC_TM1"/>
    <property type="match status" value="1"/>
</dbReference>
<feature type="transmembrane region" description="Helical" evidence="7">
    <location>
        <begin position="225"/>
        <end position="253"/>
    </location>
</feature>
<accession>A0A1H1RUT2</accession>
<dbReference type="Pfam" id="PF00528">
    <property type="entry name" value="BPD_transp_1"/>
    <property type="match status" value="1"/>
</dbReference>
<feature type="region of interest" description="Disordered" evidence="8">
    <location>
        <begin position="1"/>
        <end position="22"/>
    </location>
</feature>
<dbReference type="InterPro" id="IPR035906">
    <property type="entry name" value="MetI-like_sf"/>
</dbReference>
<reference evidence="10 11" key="1">
    <citation type="submission" date="2016-10" db="EMBL/GenBank/DDBJ databases">
        <authorList>
            <person name="de Groot N.N."/>
        </authorList>
    </citation>
    <scope>NUCLEOTIDE SEQUENCE [LARGE SCALE GENOMIC DNA]</scope>
    <source>
        <strain evidence="10 11">DSM 21800</strain>
    </source>
</reference>
<dbReference type="InterPro" id="IPR051393">
    <property type="entry name" value="ABC_transporter_permease"/>
</dbReference>
<dbReference type="SUPFAM" id="SSF160964">
    <property type="entry name" value="MalF N-terminal region-like"/>
    <property type="match status" value="1"/>
</dbReference>
<evidence type="ECO:0000256" key="4">
    <source>
        <dbReference type="ARBA" id="ARBA00022692"/>
    </source>
</evidence>
<feature type="transmembrane region" description="Helical" evidence="7">
    <location>
        <begin position="125"/>
        <end position="147"/>
    </location>
</feature>
<evidence type="ECO:0000313" key="11">
    <source>
        <dbReference type="Proteomes" id="UP000199103"/>
    </source>
</evidence>
<dbReference type="AlphaFoldDB" id="A0A1H1RUT2"/>
<dbReference type="Gene3D" id="1.10.3720.10">
    <property type="entry name" value="MetI-like"/>
    <property type="match status" value="1"/>
</dbReference>
<sequence>MTVTDEVLAPQSRPAPAQSPPRRLNKHLAGWIFVAPLAIGIAVFNVYPILFSLYTSFTSWNGFGVHSFIGVDNFTRMVHDDIFLKTLRNTIYYSAVTIPLTILVALLLALLCNTERLPIRGFFRTAYFTPFVTNVVAISLVWFQLYAPDTGVINRLLAIFGITGQSWLTDSAWAMPAVIVVATWHGVGYPMLILLSGLQGIPKGLYEAAAVDGASRWSRLIRITLPLLSPSLFFVIITQVIATFQVFGIIFVMTQGGPANGTNVFIYNLYQNGFVFGKFGYASALAWVLFIVIMIITLIQLKLQKRWVFYG</sequence>
<organism evidence="10 11">
    <name type="scientific">Microlunatus soli</name>
    <dbReference type="NCBI Taxonomy" id="630515"/>
    <lineage>
        <taxon>Bacteria</taxon>
        <taxon>Bacillati</taxon>
        <taxon>Actinomycetota</taxon>
        <taxon>Actinomycetes</taxon>
        <taxon>Propionibacteriales</taxon>
        <taxon>Propionibacteriaceae</taxon>
        <taxon>Microlunatus</taxon>
    </lineage>
</organism>
<comment type="subcellular location">
    <subcellularLocation>
        <location evidence="1 7">Cell membrane</location>
        <topology evidence="1 7">Multi-pass membrane protein</topology>
    </subcellularLocation>
</comment>
<dbReference type="CDD" id="cd06261">
    <property type="entry name" value="TM_PBP2"/>
    <property type="match status" value="1"/>
</dbReference>
<feature type="transmembrane region" description="Helical" evidence="7">
    <location>
        <begin position="279"/>
        <end position="299"/>
    </location>
</feature>
<dbReference type="GO" id="GO:0055085">
    <property type="term" value="P:transmembrane transport"/>
    <property type="evidence" value="ECO:0007669"/>
    <property type="project" value="InterPro"/>
</dbReference>
<protein>
    <submittedName>
        <fullName evidence="10">Multiple sugar transport system permease protein</fullName>
    </submittedName>
</protein>
<evidence type="ECO:0000313" key="10">
    <source>
        <dbReference type="EMBL" id="SDS39393.1"/>
    </source>
</evidence>
<dbReference type="RefSeq" id="WP_091523117.1">
    <property type="nucleotide sequence ID" value="NZ_LT629772.1"/>
</dbReference>
<dbReference type="OrthoDB" id="9804439at2"/>
<feature type="domain" description="ABC transmembrane type-1" evidence="9">
    <location>
        <begin position="87"/>
        <end position="300"/>
    </location>
</feature>